<evidence type="ECO:0000259" key="15">
    <source>
        <dbReference type="Pfam" id="PF10613"/>
    </source>
</evidence>
<evidence type="ECO:0000256" key="5">
    <source>
        <dbReference type="ARBA" id="ARBA00022692"/>
    </source>
</evidence>
<comment type="subcellular location">
    <subcellularLocation>
        <location evidence="1">Cell membrane</location>
        <topology evidence="1">Multi-pass membrane protein</topology>
    </subcellularLocation>
</comment>
<dbReference type="EMBL" id="GDRN01060226">
    <property type="protein sequence ID" value="JAI65408.1"/>
    <property type="molecule type" value="Transcribed_RNA"/>
</dbReference>
<evidence type="ECO:0000256" key="1">
    <source>
        <dbReference type="ARBA" id="ARBA00004651"/>
    </source>
</evidence>
<dbReference type="AlphaFoldDB" id="A0A0N7ZCU3"/>
<evidence type="ECO:0000259" key="14">
    <source>
        <dbReference type="Pfam" id="PF00060"/>
    </source>
</evidence>
<evidence type="ECO:0000256" key="8">
    <source>
        <dbReference type="ARBA" id="ARBA00023136"/>
    </source>
</evidence>
<evidence type="ECO:0008006" key="17">
    <source>
        <dbReference type="Google" id="ProtNLM"/>
    </source>
</evidence>
<dbReference type="InterPro" id="IPR019594">
    <property type="entry name" value="Glu/Gly-bd"/>
</dbReference>
<feature type="domain" description="Ionotropic glutamate receptor L-glutamate and glycine-binding" evidence="15">
    <location>
        <begin position="134"/>
        <end position="233"/>
    </location>
</feature>
<accession>A0A0N7ZCU3</accession>
<dbReference type="Pfam" id="PF00060">
    <property type="entry name" value="Lig_chan"/>
    <property type="match status" value="1"/>
</dbReference>
<evidence type="ECO:0000256" key="4">
    <source>
        <dbReference type="ARBA" id="ARBA00022475"/>
    </source>
</evidence>
<keyword evidence="12" id="KW-0407">Ion channel</keyword>
<keyword evidence="8 13" id="KW-0472">Membrane</keyword>
<feature type="domain" description="Ionotropic glutamate receptor C-terminal" evidence="14">
    <location>
        <begin position="259"/>
        <end position="522"/>
    </location>
</feature>
<dbReference type="GO" id="GO:0015276">
    <property type="term" value="F:ligand-gated monoatomic ion channel activity"/>
    <property type="evidence" value="ECO:0007669"/>
    <property type="project" value="InterPro"/>
</dbReference>
<keyword evidence="6 13" id="KW-1133">Transmembrane helix</keyword>
<reference evidence="16" key="1">
    <citation type="submission" date="2015-09" db="EMBL/GenBank/DDBJ databases">
        <title>Scylla olivacea transcriptome.</title>
        <authorList>
            <person name="Ikhwanuddin M."/>
        </authorList>
    </citation>
    <scope>NUCLEOTIDE SEQUENCE</scope>
</reference>
<dbReference type="InterPro" id="IPR001320">
    <property type="entry name" value="Iontro_rcpt_C"/>
</dbReference>
<evidence type="ECO:0000256" key="13">
    <source>
        <dbReference type="SAM" id="Phobius"/>
    </source>
</evidence>
<keyword evidence="5 13" id="KW-0812">Transmembrane</keyword>
<keyword evidence="9" id="KW-0675">Receptor</keyword>
<evidence type="ECO:0000313" key="16">
    <source>
        <dbReference type="EMBL" id="JAI65408.1"/>
    </source>
</evidence>
<evidence type="ECO:0000256" key="9">
    <source>
        <dbReference type="ARBA" id="ARBA00023170"/>
    </source>
</evidence>
<dbReference type="PANTHER" id="PTHR42643:SF30">
    <property type="entry name" value="IONOTROPIC RECEPTOR 40A-RELATED"/>
    <property type="match status" value="1"/>
</dbReference>
<keyword evidence="3" id="KW-0813">Transport</keyword>
<keyword evidence="11" id="KW-1071">Ligand-gated ion channel</keyword>
<proteinExistence type="inferred from homology"/>
<evidence type="ECO:0000256" key="11">
    <source>
        <dbReference type="ARBA" id="ARBA00023286"/>
    </source>
</evidence>
<dbReference type="Gene3D" id="3.40.190.10">
    <property type="entry name" value="Periplasmic binding protein-like II"/>
    <property type="match status" value="1"/>
</dbReference>
<keyword evidence="10" id="KW-0325">Glycoprotein</keyword>
<dbReference type="Gene3D" id="1.10.287.70">
    <property type="match status" value="1"/>
</dbReference>
<keyword evidence="4" id="KW-1003">Cell membrane</keyword>
<dbReference type="GO" id="GO:0005886">
    <property type="term" value="C:plasma membrane"/>
    <property type="evidence" value="ECO:0007669"/>
    <property type="project" value="UniProtKB-SubCell"/>
</dbReference>
<dbReference type="InterPro" id="IPR052192">
    <property type="entry name" value="Insect_Ionotropic_Sensory_Rcpt"/>
</dbReference>
<feature type="transmembrane region" description="Helical" evidence="13">
    <location>
        <begin position="257"/>
        <end position="279"/>
    </location>
</feature>
<evidence type="ECO:0000256" key="12">
    <source>
        <dbReference type="ARBA" id="ARBA00023303"/>
    </source>
</evidence>
<dbReference type="Pfam" id="PF10613">
    <property type="entry name" value="Lig_chan-Glu_bd"/>
    <property type="match status" value="1"/>
</dbReference>
<sequence>MMILDRTVLKTEATWKRSVCDAYVLVLGEGRELVRHADDPATSISSRLWNYKGHYIMLLLGSLGPARAAGLSAVSKTANLLMVQPLGVSVLVWTPRMFPRYSPPRLLHSWRDKGLRYERLRYTPKDNDLWNSVLRVATFDHPPSVVYDYDSLGRVVRRLGVDMQLIETLAKARNFTLEFHEVSHEELWGYELENGTWVGLVGQVHHERVDLGTCNLFLETHRAQLLDYSTPYNFERGCFVTPSPKPLNNWQSPTLPFAWSTWVATFASLALGGALLRLVVAFSNVQEPREFTSFSFAYLYVMGSLTSRTLNLTPHGPRLRAYVGLVWLTALILATAYSANLVAFLSVTQMSVPINTLRQLAGSGLRLGGHAFWKTQFRASIDPTVQSFVDRLEPHVDLDALFEQVAAGKFALIENRQYLETVAAVRNSRGRSVLRIMPQCLLTYSIGLAFPQNSPLSDFLNPLILRVVEAGLVFRWRRDVVDYYRSQSADTSSGQDQVLSSRGMALNLNQLQGAFYVLVLGCFGACIVFLLEQLNSPRPS</sequence>
<dbReference type="SUPFAM" id="SSF53850">
    <property type="entry name" value="Periplasmic binding protein-like II"/>
    <property type="match status" value="1"/>
</dbReference>
<feature type="transmembrane region" description="Helical" evidence="13">
    <location>
        <begin position="513"/>
        <end position="531"/>
    </location>
</feature>
<evidence type="ECO:0000256" key="6">
    <source>
        <dbReference type="ARBA" id="ARBA00022989"/>
    </source>
</evidence>
<evidence type="ECO:0000256" key="10">
    <source>
        <dbReference type="ARBA" id="ARBA00023180"/>
    </source>
</evidence>
<dbReference type="GO" id="GO:0050906">
    <property type="term" value="P:detection of stimulus involved in sensory perception"/>
    <property type="evidence" value="ECO:0007669"/>
    <property type="project" value="UniProtKB-ARBA"/>
</dbReference>
<evidence type="ECO:0000256" key="7">
    <source>
        <dbReference type="ARBA" id="ARBA00023065"/>
    </source>
</evidence>
<feature type="transmembrane region" description="Helical" evidence="13">
    <location>
        <begin position="322"/>
        <end position="345"/>
    </location>
</feature>
<protein>
    <recommendedName>
        <fullName evidence="17">Ionotropic glutamate receptor L-glutamate and glycine-binding domain-containing protein</fullName>
    </recommendedName>
</protein>
<evidence type="ECO:0000256" key="2">
    <source>
        <dbReference type="ARBA" id="ARBA00008685"/>
    </source>
</evidence>
<keyword evidence="7" id="KW-0406">Ion transport</keyword>
<feature type="transmembrane region" description="Helical" evidence="13">
    <location>
        <begin position="291"/>
        <end position="310"/>
    </location>
</feature>
<name>A0A0N7ZCU3_SCYOL</name>
<comment type="similarity">
    <text evidence="2">Belongs to the glutamate-gated ion channel (TC 1.A.10.1) family.</text>
</comment>
<evidence type="ECO:0000256" key="3">
    <source>
        <dbReference type="ARBA" id="ARBA00022448"/>
    </source>
</evidence>
<organism evidence="16">
    <name type="scientific">Scylla olivacea</name>
    <name type="common">Orange mud crab</name>
    <name type="synonym">Cancer olivacea</name>
    <dbReference type="NCBI Taxonomy" id="85551"/>
    <lineage>
        <taxon>Eukaryota</taxon>
        <taxon>Metazoa</taxon>
        <taxon>Ecdysozoa</taxon>
        <taxon>Arthropoda</taxon>
        <taxon>Crustacea</taxon>
        <taxon>Multicrustacea</taxon>
        <taxon>Malacostraca</taxon>
        <taxon>Eumalacostraca</taxon>
        <taxon>Eucarida</taxon>
        <taxon>Decapoda</taxon>
        <taxon>Pleocyemata</taxon>
        <taxon>Brachyura</taxon>
        <taxon>Eubrachyura</taxon>
        <taxon>Portunoidea</taxon>
        <taxon>Portunidae</taxon>
        <taxon>Portuninae</taxon>
        <taxon>Scylla</taxon>
    </lineage>
</organism>
<dbReference type="PANTHER" id="PTHR42643">
    <property type="entry name" value="IONOTROPIC RECEPTOR 20A-RELATED"/>
    <property type="match status" value="1"/>
</dbReference>